<dbReference type="EMBL" id="MQWB01000010">
    <property type="protein sequence ID" value="OZC01419.1"/>
    <property type="molecule type" value="Genomic_DNA"/>
</dbReference>
<dbReference type="RefSeq" id="WP_094551524.1">
    <property type="nucleotide sequence ID" value="NZ_MQWB01000010.1"/>
</dbReference>
<dbReference type="AlphaFoldDB" id="A0A259TUI8"/>
<sequence>MTAAALASAFLFGLLGSGHCAGMCGPLVLAAAQRHRTAAELQVHQALYHLGKTLAYAALGAAAGVLAGLAGDGLAAVAQSGQRVLSVALGLGLVALGVALLLGKRLPEGSAWAFRLPLFGAVFRALVRERSLRASVGLGFLNGLLPCGLVYAGLGVAATTGSALGGALSMAAFGLGTAPALVAVGTLGYAARPAWRSRMQRAAGALLVLAGLPTILRATPLWGAIMHAMMGH</sequence>
<keyword evidence="1" id="KW-0472">Membrane</keyword>
<feature type="transmembrane region" description="Helical" evidence="1">
    <location>
        <begin position="54"/>
        <end position="77"/>
    </location>
</feature>
<feature type="domain" description="Urease accessory protein UreH-like transmembrane" evidence="2">
    <location>
        <begin position="9"/>
        <end position="212"/>
    </location>
</feature>
<dbReference type="InParanoid" id="A0A259TUI8"/>
<feature type="transmembrane region" description="Helical" evidence="1">
    <location>
        <begin position="203"/>
        <end position="225"/>
    </location>
</feature>
<keyword evidence="1" id="KW-0812">Transmembrane</keyword>
<name>A0A259TUI8_9BACT</name>
<dbReference type="OrthoDB" id="594443at2"/>
<dbReference type="Pfam" id="PF13386">
    <property type="entry name" value="DsbD_2"/>
    <property type="match status" value="1"/>
</dbReference>
<keyword evidence="1" id="KW-1133">Transmembrane helix</keyword>
<dbReference type="InterPro" id="IPR039447">
    <property type="entry name" value="UreH-like_TM_dom"/>
</dbReference>
<gene>
    <name evidence="3" type="ORF">BSZ36_17195</name>
</gene>
<accession>A0A259TUI8</accession>
<organism evidence="3 4">
    <name type="scientific">Rubricoccus marinus</name>
    <dbReference type="NCBI Taxonomy" id="716817"/>
    <lineage>
        <taxon>Bacteria</taxon>
        <taxon>Pseudomonadati</taxon>
        <taxon>Rhodothermota</taxon>
        <taxon>Rhodothermia</taxon>
        <taxon>Rhodothermales</taxon>
        <taxon>Rubricoccaceae</taxon>
        <taxon>Rubricoccus</taxon>
    </lineage>
</organism>
<dbReference type="PANTHER" id="PTHR42208">
    <property type="entry name" value="HEAVY METAL TRANSPORTER-RELATED"/>
    <property type="match status" value="1"/>
</dbReference>
<keyword evidence="4" id="KW-1185">Reference proteome</keyword>
<reference evidence="3 4" key="1">
    <citation type="submission" date="2016-11" db="EMBL/GenBank/DDBJ databases">
        <title>Study of marine rhodopsin-containing bacteria.</title>
        <authorList>
            <person name="Yoshizawa S."/>
            <person name="Kumagai Y."/>
            <person name="Kogure K."/>
        </authorList>
    </citation>
    <scope>NUCLEOTIDE SEQUENCE [LARGE SCALE GENOMIC DNA]</scope>
    <source>
        <strain evidence="3 4">SG-29</strain>
    </source>
</reference>
<evidence type="ECO:0000259" key="2">
    <source>
        <dbReference type="Pfam" id="PF13386"/>
    </source>
</evidence>
<evidence type="ECO:0000256" key="1">
    <source>
        <dbReference type="SAM" id="Phobius"/>
    </source>
</evidence>
<dbReference type="PANTHER" id="PTHR42208:SF1">
    <property type="entry name" value="HEAVY METAL TRANSPORTER"/>
    <property type="match status" value="1"/>
</dbReference>
<feature type="transmembrane region" description="Helical" evidence="1">
    <location>
        <begin position="170"/>
        <end position="191"/>
    </location>
</feature>
<evidence type="ECO:0000313" key="4">
    <source>
        <dbReference type="Proteomes" id="UP000216446"/>
    </source>
</evidence>
<feature type="transmembrane region" description="Helical" evidence="1">
    <location>
        <begin position="84"/>
        <end position="103"/>
    </location>
</feature>
<proteinExistence type="predicted"/>
<feature type="transmembrane region" description="Helical" evidence="1">
    <location>
        <begin position="139"/>
        <end position="158"/>
    </location>
</feature>
<protein>
    <recommendedName>
        <fullName evidence="2">Urease accessory protein UreH-like transmembrane domain-containing protein</fullName>
    </recommendedName>
</protein>
<dbReference type="Proteomes" id="UP000216446">
    <property type="component" value="Unassembled WGS sequence"/>
</dbReference>
<comment type="caution">
    <text evidence="3">The sequence shown here is derived from an EMBL/GenBank/DDBJ whole genome shotgun (WGS) entry which is preliminary data.</text>
</comment>
<evidence type="ECO:0000313" key="3">
    <source>
        <dbReference type="EMBL" id="OZC01419.1"/>
    </source>
</evidence>